<dbReference type="PROSITE" id="PS51770">
    <property type="entry name" value="HOTDOG_ACOT"/>
    <property type="match status" value="1"/>
</dbReference>
<dbReference type="GO" id="GO:0009062">
    <property type="term" value="P:fatty acid catabolic process"/>
    <property type="evidence" value="ECO:0007669"/>
    <property type="project" value="TreeGrafter"/>
</dbReference>
<dbReference type="CDD" id="cd03442">
    <property type="entry name" value="BFIT_BACH"/>
    <property type="match status" value="1"/>
</dbReference>
<comment type="caution">
    <text evidence="6">The sequence shown here is derived from an EMBL/GenBank/DDBJ whole genome shotgun (WGS) entry which is preliminary data.</text>
</comment>
<dbReference type="GeneID" id="64981816"/>
<dbReference type="SUPFAM" id="SSF54637">
    <property type="entry name" value="Thioesterase/thiol ester dehydrase-isomerase"/>
    <property type="match status" value="1"/>
</dbReference>
<sequence>MGTRRSKAMSESRCEKVKQIFPTDTNHHHTLFGGVLMSNIDEISAISAMKHANSKVVTASMDSVDFLKPIKTGDIIVFEAKVTHAGTSSMEIGVQIIIEDPLNNERQLAALSFLTFVAIDDDGNTVEVPKVYPESDTEKWFHETAEKRVKRRKERRKESQETVEFLSNQLNIR</sequence>
<dbReference type="InterPro" id="IPR006683">
    <property type="entry name" value="Thioestr_dom"/>
</dbReference>
<dbReference type="PANTHER" id="PTHR11049:SF24">
    <property type="entry name" value="CYTOSOLIC ACYL COENZYME A THIOESTER HYDROLASE"/>
    <property type="match status" value="1"/>
</dbReference>
<organism evidence="6 7">
    <name type="scientific">Staphylococcus auricularis</name>
    <dbReference type="NCBI Taxonomy" id="29379"/>
    <lineage>
        <taxon>Bacteria</taxon>
        <taxon>Bacillati</taxon>
        <taxon>Bacillota</taxon>
        <taxon>Bacilli</taxon>
        <taxon>Bacillales</taxon>
        <taxon>Staphylococcaceae</taxon>
        <taxon>Staphylococcus</taxon>
    </lineage>
</organism>
<proteinExistence type="inferred from homology"/>
<dbReference type="PANTHER" id="PTHR11049">
    <property type="entry name" value="ACYL COENZYME A THIOESTER HYDROLASE"/>
    <property type="match status" value="1"/>
</dbReference>
<evidence type="ECO:0000313" key="6">
    <source>
        <dbReference type="EMBL" id="PNZ67825.1"/>
    </source>
</evidence>
<keyword evidence="2 3" id="KW-0378">Hydrolase</keyword>
<comment type="similarity">
    <text evidence="1">Belongs to the acyl coenzyme A hydrolase family.</text>
</comment>
<dbReference type="Pfam" id="PF03061">
    <property type="entry name" value="4HBT"/>
    <property type="match status" value="1"/>
</dbReference>
<evidence type="ECO:0000259" key="5">
    <source>
        <dbReference type="PROSITE" id="PS51770"/>
    </source>
</evidence>
<dbReference type="InterPro" id="IPR033120">
    <property type="entry name" value="HOTDOG_ACOT"/>
</dbReference>
<dbReference type="InterPro" id="IPR029069">
    <property type="entry name" value="HotDog_dom_sf"/>
</dbReference>
<dbReference type="AlphaFoldDB" id="A0AAP8PP42"/>
<reference evidence="6 7" key="1">
    <citation type="submission" date="2017-08" db="EMBL/GenBank/DDBJ databases">
        <title>Draft genome sequences of 64 type strains of genus Staph aureus.</title>
        <authorList>
            <person name="Cole K."/>
            <person name="Golubchik T."/>
            <person name="Russell J."/>
            <person name="Foster D."/>
            <person name="Llewelyn M."/>
            <person name="Wilson D."/>
            <person name="Crook D."/>
            <person name="Paul J."/>
        </authorList>
    </citation>
    <scope>NUCLEOTIDE SEQUENCE [LARGE SCALE GENOMIC DNA]</scope>
    <source>
        <strain evidence="6 7">NCTC 12101</strain>
    </source>
</reference>
<name>A0AAP8PP42_9STAP</name>
<evidence type="ECO:0000313" key="7">
    <source>
        <dbReference type="Proteomes" id="UP000242470"/>
    </source>
</evidence>
<dbReference type="GO" id="GO:0005829">
    <property type="term" value="C:cytosol"/>
    <property type="evidence" value="ECO:0007669"/>
    <property type="project" value="TreeGrafter"/>
</dbReference>
<evidence type="ECO:0000256" key="4">
    <source>
        <dbReference type="SAM" id="Coils"/>
    </source>
</evidence>
<dbReference type="InterPro" id="IPR040170">
    <property type="entry name" value="Cytosol_ACT"/>
</dbReference>
<keyword evidence="4" id="KW-0175">Coiled coil</keyword>
<dbReference type="GO" id="GO:0052816">
    <property type="term" value="F:long-chain fatty acyl-CoA hydrolase activity"/>
    <property type="evidence" value="ECO:0007669"/>
    <property type="project" value="TreeGrafter"/>
</dbReference>
<dbReference type="Gene3D" id="3.10.129.10">
    <property type="entry name" value="Hotdog Thioesterase"/>
    <property type="match status" value="1"/>
</dbReference>
<protein>
    <submittedName>
        <fullName evidence="6">Acyl-CoA thioesterase</fullName>
    </submittedName>
</protein>
<gene>
    <name evidence="6" type="ORF">CD158_05275</name>
</gene>
<dbReference type="GO" id="GO:0006637">
    <property type="term" value="P:acyl-CoA metabolic process"/>
    <property type="evidence" value="ECO:0007669"/>
    <property type="project" value="TreeGrafter"/>
</dbReference>
<dbReference type="Proteomes" id="UP000242470">
    <property type="component" value="Unassembled WGS sequence"/>
</dbReference>
<accession>A0AAP8PP42</accession>
<evidence type="ECO:0000256" key="3">
    <source>
        <dbReference type="PROSITE-ProRule" id="PRU01106"/>
    </source>
</evidence>
<dbReference type="RefSeq" id="WP_059107807.1">
    <property type="nucleotide sequence ID" value="NZ_AP024589.1"/>
</dbReference>
<evidence type="ECO:0000256" key="1">
    <source>
        <dbReference type="ARBA" id="ARBA00010458"/>
    </source>
</evidence>
<feature type="coiled-coil region" evidence="4">
    <location>
        <begin position="142"/>
        <end position="169"/>
    </location>
</feature>
<dbReference type="EMBL" id="PPQW01000023">
    <property type="protein sequence ID" value="PNZ67825.1"/>
    <property type="molecule type" value="Genomic_DNA"/>
</dbReference>
<feature type="domain" description="HotDog ACOT-type" evidence="5">
    <location>
        <begin position="10"/>
        <end position="122"/>
    </location>
</feature>
<evidence type="ECO:0000256" key="2">
    <source>
        <dbReference type="ARBA" id="ARBA00022801"/>
    </source>
</evidence>